<dbReference type="EMBL" id="NQIK02000001">
    <property type="protein sequence ID" value="KAF7577349.1"/>
    <property type="molecule type" value="Genomic_DNA"/>
</dbReference>
<dbReference type="Proteomes" id="UP000249757">
    <property type="component" value="Unassembled WGS sequence"/>
</dbReference>
<dbReference type="EMBL" id="NRDI02000009">
    <property type="protein sequence ID" value="KAI1513305.1"/>
    <property type="molecule type" value="Genomic_DNA"/>
</dbReference>
<keyword evidence="5" id="KW-1185">Reference proteome</keyword>
<proteinExistence type="predicted"/>
<feature type="compositionally biased region" description="Low complexity" evidence="1">
    <location>
        <begin position="156"/>
        <end position="166"/>
    </location>
</feature>
<accession>A0A2W1GMT5</accession>
<feature type="region of interest" description="Disordered" evidence="1">
    <location>
        <begin position="1"/>
        <end position="42"/>
    </location>
</feature>
<dbReference type="OrthoDB" id="3784214at2759"/>
<reference evidence="3" key="2">
    <citation type="submission" date="2021-05" db="EMBL/GenBank/DDBJ databases">
        <authorList>
            <person name="Moolhuijzen P.M."/>
            <person name="Moffat C.S."/>
        </authorList>
    </citation>
    <scope>NUCLEOTIDE SEQUENCE</scope>
    <source>
        <strain evidence="3">86-124</strain>
    </source>
</reference>
<evidence type="ECO:0000313" key="5">
    <source>
        <dbReference type="Proteomes" id="UP000249757"/>
    </source>
</evidence>
<reference evidence="5" key="4">
    <citation type="journal article" date="2022" name="Microb. Genom.">
        <title>A global pangenome for the wheat fungal pathogen Pyrenophora tritici-repentis and prediction of effector protein structural homology.</title>
        <authorList>
            <person name="Moolhuijzen P.M."/>
            <person name="See P.T."/>
            <person name="Shi G."/>
            <person name="Powell H.R."/>
            <person name="Cockram J."/>
            <person name="Jorgensen L.N."/>
            <person name="Benslimane H."/>
            <person name="Strelkov S.E."/>
            <person name="Turner J."/>
            <person name="Liu Z."/>
            <person name="Moffat C.S."/>
        </authorList>
    </citation>
    <scope>NUCLEOTIDE SEQUENCE [LARGE SCALE GENOMIC DNA]</scope>
</reference>
<evidence type="ECO:0000256" key="1">
    <source>
        <dbReference type="SAM" id="MobiDB-lite"/>
    </source>
</evidence>
<reference evidence="2 4" key="1">
    <citation type="journal article" date="2018" name="BMC Genomics">
        <title>Comparative genomics of the wheat fungal pathogen Pyrenophora tritici-repentis reveals chromosomal variations and genome plasticity.</title>
        <authorList>
            <person name="Moolhuijzen P."/>
            <person name="See P.T."/>
            <person name="Hane J.K."/>
            <person name="Shi G."/>
            <person name="Liu Z."/>
            <person name="Oliver R.P."/>
            <person name="Moffat C.S."/>
        </authorList>
    </citation>
    <scope>NUCLEOTIDE SEQUENCE [LARGE SCALE GENOMIC DNA]</scope>
    <source>
        <strain evidence="2">M4</strain>
    </source>
</reference>
<evidence type="ECO:0000313" key="4">
    <source>
        <dbReference type="Proteomes" id="UP000245464"/>
    </source>
</evidence>
<feature type="region of interest" description="Disordered" evidence="1">
    <location>
        <begin position="156"/>
        <end position="197"/>
    </location>
</feature>
<comment type="caution">
    <text evidence="2">The sequence shown here is derived from an EMBL/GenBank/DDBJ whole genome shotgun (WGS) entry which is preliminary data.</text>
</comment>
<dbReference type="Proteomes" id="UP000245464">
    <property type="component" value="Chromosome 1"/>
</dbReference>
<feature type="compositionally biased region" description="Basic residues" evidence="1">
    <location>
        <begin position="1"/>
        <end position="10"/>
    </location>
</feature>
<evidence type="ECO:0000313" key="2">
    <source>
        <dbReference type="EMBL" id="KAF7577349.1"/>
    </source>
</evidence>
<dbReference type="OMA" id="PWDSHQD"/>
<evidence type="ECO:0000313" key="3">
    <source>
        <dbReference type="EMBL" id="KAI1513305.1"/>
    </source>
</evidence>
<name>A0A2W1GMT5_9PLEO</name>
<protein>
    <submittedName>
        <fullName evidence="2">Uncharacterized protein</fullName>
    </submittedName>
</protein>
<gene>
    <name evidence="3" type="ORF">Ptr86124_007207</name>
    <name evidence="2" type="ORF">PtrM4_015890</name>
</gene>
<dbReference type="AlphaFoldDB" id="A0A2W1GMT5"/>
<reference evidence="3" key="3">
    <citation type="journal article" date="2022" name="bioRxiv">
        <title>A global pangenome for the wheat fungal pathogen Pyrenophora tritici-repentis and prediction of effector protein structural homology.</title>
        <authorList>
            <person name="Moolhuijzen P."/>
            <person name="See P.T."/>
            <person name="Shi G."/>
            <person name="Powell H.R."/>
            <person name="Cockram J."/>
            <person name="Jorgensen L.N."/>
            <person name="Benslimane H."/>
            <person name="Strelkov S.E."/>
            <person name="Turner J."/>
            <person name="Liu Z."/>
            <person name="Moffat C.S."/>
        </authorList>
    </citation>
    <scope>NUCLEOTIDE SEQUENCE</scope>
    <source>
        <strain evidence="3">86-124</strain>
    </source>
</reference>
<organism evidence="2 4">
    <name type="scientific">Pyrenophora tritici-repentis</name>
    <dbReference type="NCBI Taxonomy" id="45151"/>
    <lineage>
        <taxon>Eukaryota</taxon>
        <taxon>Fungi</taxon>
        <taxon>Dikarya</taxon>
        <taxon>Ascomycota</taxon>
        <taxon>Pezizomycotina</taxon>
        <taxon>Dothideomycetes</taxon>
        <taxon>Pleosporomycetidae</taxon>
        <taxon>Pleosporales</taxon>
        <taxon>Pleosporineae</taxon>
        <taxon>Pleosporaceae</taxon>
        <taxon>Pyrenophora</taxon>
    </lineage>
</organism>
<sequence>MFQSSRRPKATLRPVSSSRNGVKKPPKWTPRTAKPIAEPATSSSLRLQFTPLHTRVLTPYPFNLYHDEDDEEPEVDCELLYDDDLLYDEEPEVPGQILYDDESQDDEEPEDNIIVNSVELGPSMRSIGVAHYLEQIAKFSPDDFTPLSPSDYSLSDFSLRESSSPSCTPWSDEDEDEATGSGINPPQGRWGPQGINYNNFDMPMPPSSVAKYEREIYKTSTFNPAICLAIIRIAEKNMPAINFSSAVNHLPNLRPRDPLPKLNGGIVNAQYKERRGDIEMNVIFLPHFYYDGRHALGYYALSPEPDNWAWAPHQADLFVKHELFTPCTSWDLEQYDLVDYVEGLDTTFSTDGEGLDAEYIESVGVRGGMWLAWNVVEDYEYWVAEWRIVKGVWERDLAMTRGVEETSMSELETWRVSKY</sequence>